<dbReference type="Pfam" id="PF00646">
    <property type="entry name" value="F-box"/>
    <property type="match status" value="1"/>
</dbReference>
<feature type="domain" description="F-box" evidence="1">
    <location>
        <begin position="11"/>
        <end position="51"/>
    </location>
</feature>
<dbReference type="InterPro" id="IPR001810">
    <property type="entry name" value="F-box_dom"/>
</dbReference>
<dbReference type="Proteomes" id="UP000233551">
    <property type="component" value="Unassembled WGS sequence"/>
</dbReference>
<gene>
    <name evidence="2" type="ORF">CDL15_Pgr006835</name>
    <name evidence="3" type="ORF">CRG98_023501</name>
</gene>
<dbReference type="PANTHER" id="PTHR31639:SF93">
    <property type="entry name" value="F-BOX_FBD_LRR PROTEIN"/>
    <property type="match status" value="1"/>
</dbReference>
<dbReference type="Proteomes" id="UP000197138">
    <property type="component" value="Unassembled WGS sequence"/>
</dbReference>
<dbReference type="EMBL" id="PGOL01001626">
    <property type="protein sequence ID" value="PKI56111.1"/>
    <property type="molecule type" value="Genomic_DNA"/>
</dbReference>
<accession>A0A218X6D0</accession>
<dbReference type="PANTHER" id="PTHR31639">
    <property type="entry name" value="F-BOX PROTEIN-LIKE"/>
    <property type="match status" value="1"/>
</dbReference>
<dbReference type="AlphaFoldDB" id="A0A218X6D0"/>
<dbReference type="OrthoDB" id="1722980at2759"/>
<dbReference type="SUPFAM" id="SSF52047">
    <property type="entry name" value="RNI-like"/>
    <property type="match status" value="1"/>
</dbReference>
<dbReference type="Pfam" id="PF24758">
    <property type="entry name" value="LRR_At5g56370"/>
    <property type="match status" value="1"/>
</dbReference>
<dbReference type="Gene3D" id="1.20.1280.50">
    <property type="match status" value="1"/>
</dbReference>
<dbReference type="STRING" id="22663.A0A218X6D0"/>
<evidence type="ECO:0000313" key="2">
    <source>
        <dbReference type="EMBL" id="OWM80805.1"/>
    </source>
</evidence>
<comment type="caution">
    <text evidence="2">The sequence shown here is derived from an EMBL/GenBank/DDBJ whole genome shotgun (WGS) entry which is preliminary data.</text>
</comment>
<evidence type="ECO:0000313" key="4">
    <source>
        <dbReference type="Proteomes" id="UP000197138"/>
    </source>
</evidence>
<protein>
    <recommendedName>
        <fullName evidence="1">F-box domain-containing protein</fullName>
    </recommendedName>
</protein>
<organism evidence="2 4">
    <name type="scientific">Punica granatum</name>
    <name type="common">Pomegranate</name>
    <dbReference type="NCBI Taxonomy" id="22663"/>
    <lineage>
        <taxon>Eukaryota</taxon>
        <taxon>Viridiplantae</taxon>
        <taxon>Streptophyta</taxon>
        <taxon>Embryophyta</taxon>
        <taxon>Tracheophyta</taxon>
        <taxon>Spermatophyta</taxon>
        <taxon>Magnoliopsida</taxon>
        <taxon>eudicotyledons</taxon>
        <taxon>Gunneridae</taxon>
        <taxon>Pentapetalae</taxon>
        <taxon>rosids</taxon>
        <taxon>malvids</taxon>
        <taxon>Myrtales</taxon>
        <taxon>Lythraceae</taxon>
        <taxon>Punica</taxon>
    </lineage>
</organism>
<evidence type="ECO:0000313" key="3">
    <source>
        <dbReference type="EMBL" id="PKI56111.1"/>
    </source>
</evidence>
<dbReference type="InterPro" id="IPR036047">
    <property type="entry name" value="F-box-like_dom_sf"/>
</dbReference>
<dbReference type="InterPro" id="IPR032675">
    <property type="entry name" value="LRR_dom_sf"/>
</dbReference>
<sequence>MEKELDRITQLPSDIIGRILCCLPIKDAGRTSLLSRKWRYKWAGIPSLVFTAQSTGLSLADIPNSDITNKLGRMIDHVLLLHDGPVHKFLLSHWGFEFLGIDRWILHLSRQSLKELVLLSLEGPIYAIPSSLFLCQDLVRLVLYKCKINSPLGFLGFKNLKSLKFRCVILTKDAVENLISSSPLLETLILLDLKGVSSLKIDAPNLQFLRFEGGVRGISFGSTRSLASVSVGINVDLGRVDECSTNMLAFFQHMSHVQILKLQNYSLKHLATGLVPRMLVDPLITLKCLSLCINLDNVNEILLALCLLRSSPNLKKAEFSVRAVDQNRAGMVDSFWDDEISPWVLEQVRFVSVTGISGTKQEMGFIKELLSCALILENMTIELSPLNPIGSCQLLRELLEFRRTSPQARISVRC</sequence>
<dbReference type="InterPro" id="IPR055411">
    <property type="entry name" value="LRR_FXL15/At3g58940/PEG3-like"/>
</dbReference>
<dbReference type="SUPFAM" id="SSF81383">
    <property type="entry name" value="F-box domain"/>
    <property type="match status" value="1"/>
</dbReference>
<dbReference type="SMART" id="SM00256">
    <property type="entry name" value="FBOX"/>
    <property type="match status" value="1"/>
</dbReference>
<proteinExistence type="predicted"/>
<keyword evidence="5" id="KW-1185">Reference proteome</keyword>
<reference evidence="2" key="2">
    <citation type="submission" date="2017-06" db="EMBL/GenBank/DDBJ databases">
        <title>The pomegranate genome and the genomics of punicalagin biosynthesis.</title>
        <authorList>
            <person name="Xu C."/>
        </authorList>
    </citation>
    <scope>NUCLEOTIDE SEQUENCE [LARGE SCALE GENOMIC DNA]</scope>
    <source>
        <tissue evidence="2">Fresh leaf</tissue>
    </source>
</reference>
<evidence type="ECO:0000313" key="5">
    <source>
        <dbReference type="Proteomes" id="UP000233551"/>
    </source>
</evidence>
<dbReference type="EMBL" id="MTKT01002214">
    <property type="protein sequence ID" value="OWM80805.1"/>
    <property type="molecule type" value="Genomic_DNA"/>
</dbReference>
<dbReference type="GeneID" id="116192007"/>
<dbReference type="Gene3D" id="3.80.10.10">
    <property type="entry name" value="Ribonuclease Inhibitor"/>
    <property type="match status" value="1"/>
</dbReference>
<evidence type="ECO:0000259" key="1">
    <source>
        <dbReference type="SMART" id="SM00256"/>
    </source>
</evidence>
<reference evidence="4" key="1">
    <citation type="journal article" date="2017" name="Plant J.">
        <title>The pomegranate (Punica granatum L.) genome and the genomics of punicalagin biosynthesis.</title>
        <authorList>
            <person name="Qin G."/>
            <person name="Xu C."/>
            <person name="Ming R."/>
            <person name="Tang H."/>
            <person name="Guyot R."/>
            <person name="Kramer E.M."/>
            <person name="Hu Y."/>
            <person name="Yi X."/>
            <person name="Qi Y."/>
            <person name="Xu X."/>
            <person name="Gao Z."/>
            <person name="Pan H."/>
            <person name="Jian J."/>
            <person name="Tian Y."/>
            <person name="Yue Z."/>
            <person name="Xu Y."/>
        </authorList>
    </citation>
    <scope>NUCLEOTIDE SEQUENCE [LARGE SCALE GENOMIC DNA]</scope>
    <source>
        <strain evidence="4">cv. Dabenzi</strain>
    </source>
</reference>
<name>A0A218X6D0_PUNGR</name>
<reference evidence="3 5" key="3">
    <citation type="submission" date="2017-11" db="EMBL/GenBank/DDBJ databases">
        <title>De-novo sequencing of pomegranate (Punica granatum L.) genome.</title>
        <authorList>
            <person name="Akparov Z."/>
            <person name="Amiraslanov A."/>
            <person name="Hajiyeva S."/>
            <person name="Abbasov M."/>
            <person name="Kaur K."/>
            <person name="Hamwieh A."/>
            <person name="Solovyev V."/>
            <person name="Salamov A."/>
            <person name="Braich B."/>
            <person name="Kosarev P."/>
            <person name="Mahmoud A."/>
            <person name="Hajiyev E."/>
            <person name="Babayeva S."/>
            <person name="Izzatullayeva V."/>
            <person name="Mammadov A."/>
            <person name="Mammadov A."/>
            <person name="Sharifova S."/>
            <person name="Ojaghi J."/>
            <person name="Eynullazada K."/>
            <person name="Bayramov B."/>
            <person name="Abdulazimova A."/>
            <person name="Shahmuradov I."/>
        </authorList>
    </citation>
    <scope>NUCLEOTIDE SEQUENCE [LARGE SCALE GENOMIC DNA]</scope>
    <source>
        <strain evidence="3">AG2017</strain>
        <strain evidence="5">cv. AG2017</strain>
        <tissue evidence="3">Leaf</tissue>
    </source>
</reference>